<reference evidence="2" key="1">
    <citation type="journal article" date="2024" name="Proc. Natl. Acad. Sci. U.S.A.">
        <title>Extraordinary preservation of gene collinearity over three hundred million years revealed in homosporous lycophytes.</title>
        <authorList>
            <person name="Li C."/>
            <person name="Wickell D."/>
            <person name="Kuo L.Y."/>
            <person name="Chen X."/>
            <person name="Nie B."/>
            <person name="Liao X."/>
            <person name="Peng D."/>
            <person name="Ji J."/>
            <person name="Jenkins J."/>
            <person name="Williams M."/>
            <person name="Shu S."/>
            <person name="Plott C."/>
            <person name="Barry K."/>
            <person name="Rajasekar S."/>
            <person name="Grimwood J."/>
            <person name="Han X."/>
            <person name="Sun S."/>
            <person name="Hou Z."/>
            <person name="He W."/>
            <person name="Dai G."/>
            <person name="Sun C."/>
            <person name="Schmutz J."/>
            <person name="Leebens-Mack J.H."/>
            <person name="Li F.W."/>
            <person name="Wang L."/>
        </authorList>
    </citation>
    <scope>NUCLEOTIDE SEQUENCE [LARGE SCALE GENOMIC DNA]</scope>
    <source>
        <strain evidence="2">cv. PW_Plant_1</strain>
    </source>
</reference>
<evidence type="ECO:0000313" key="1">
    <source>
        <dbReference type="EMBL" id="KAJ7565197.1"/>
    </source>
</evidence>
<sequence>MVVELLVFGAVGLLAIVLYVVSWRLRHFCCKPERDEEEGDAGTEQLITIPEDCAAGQTLRRAKSGKHEDASNGAAALNLPKYENSRANENNKERHPAVISADASSKRSNLVLEVISGPSAGISIAHEPLQGVTSVTVGRISQNHLVLNDPEVSGKHALITWNSQASKWELVDMGSLNGTLLNYRSISAAQLANASVRQRGAPVGLSNGDIVTLGSTSQVLVRISSSKISPLSGLGFGVGVAADPMAIRKGGKQMPMEDVCLCEWPLRGVENFGVFCIFDGHGGVGAAEAARKIMPQKLSNILAVESNRIRVISKCDATEVLRDAFKQTEEALVHEYEGCTATVLLLWRDGDKGYYAQCANVGDSTCIFSVGGNQVIMTEDHRLTSTTERSRLLAMGKHLRDGENRLCDMVILYDVSRGCSKLKLFKGFSLVRCAGMNIVRALGDKFLKAQERCFSAEPYISRLLRITSESKALAVLASDGLWDVLSPKRAMSLALEARDGLEIREGRRPVPLSAEEIAQLLLNNARLLRTKDNTTVVVLDLALSTEKIYLTV</sequence>
<dbReference type="Proteomes" id="UP001162992">
    <property type="component" value="Chromosome 2"/>
</dbReference>
<keyword evidence="2" id="KW-1185">Reference proteome</keyword>
<gene>
    <name evidence="1" type="ORF">O6H91_02G052200</name>
</gene>
<accession>A0ACC2EFC3</accession>
<protein>
    <submittedName>
        <fullName evidence="1">Uncharacterized protein</fullName>
    </submittedName>
</protein>
<organism evidence="1 2">
    <name type="scientific">Diphasiastrum complanatum</name>
    <name type="common">Issler's clubmoss</name>
    <name type="synonym">Lycopodium complanatum</name>
    <dbReference type="NCBI Taxonomy" id="34168"/>
    <lineage>
        <taxon>Eukaryota</taxon>
        <taxon>Viridiplantae</taxon>
        <taxon>Streptophyta</taxon>
        <taxon>Embryophyta</taxon>
        <taxon>Tracheophyta</taxon>
        <taxon>Lycopodiopsida</taxon>
        <taxon>Lycopodiales</taxon>
        <taxon>Lycopodiaceae</taxon>
        <taxon>Lycopodioideae</taxon>
        <taxon>Diphasiastrum</taxon>
    </lineage>
</organism>
<comment type="caution">
    <text evidence="1">The sequence shown here is derived from an EMBL/GenBank/DDBJ whole genome shotgun (WGS) entry which is preliminary data.</text>
</comment>
<dbReference type="EMBL" id="CM055093">
    <property type="protein sequence ID" value="KAJ7565197.1"/>
    <property type="molecule type" value="Genomic_DNA"/>
</dbReference>
<evidence type="ECO:0000313" key="2">
    <source>
        <dbReference type="Proteomes" id="UP001162992"/>
    </source>
</evidence>
<proteinExistence type="predicted"/>
<name>A0ACC2EFC3_DIPCM</name>